<accession>A0A366QEJ7</accession>
<dbReference type="AlphaFoldDB" id="A0A366QEJ7"/>
<gene>
    <name evidence="2" type="ORF">FIESC28_11769</name>
</gene>
<comment type="caution">
    <text evidence="2">The sequence shown here is derived from an EMBL/GenBank/DDBJ whole genome shotgun (WGS) entry which is preliminary data.</text>
</comment>
<dbReference type="RefSeq" id="XP_031010061.1">
    <property type="nucleotide sequence ID" value="XM_031165880.1"/>
</dbReference>
<feature type="region of interest" description="Disordered" evidence="1">
    <location>
        <begin position="34"/>
        <end position="90"/>
    </location>
</feature>
<sequence>MLAGHFAAVLSVDVVPTVTTLLAEEARQGSIDLVPVPSQARGKKDSTEYLQTKGITGETASRYREEPGKGGAPSSGGVDEQRCDGTSGEL</sequence>
<keyword evidence="3" id="KW-1185">Reference proteome</keyword>
<reference evidence="2 3" key="1">
    <citation type="submission" date="2018-06" db="EMBL/GenBank/DDBJ databases">
        <title>Fusarium incarnatum-equiseti species complex species 28.</title>
        <authorList>
            <person name="Gardiner D.M."/>
        </authorList>
    </citation>
    <scope>NUCLEOTIDE SEQUENCE [LARGE SCALE GENOMIC DNA]</scope>
    <source>
        <strain evidence="2 3">FIESC_28</strain>
    </source>
</reference>
<evidence type="ECO:0000313" key="3">
    <source>
        <dbReference type="Proteomes" id="UP000253153"/>
    </source>
</evidence>
<dbReference type="Proteomes" id="UP000253153">
    <property type="component" value="Unassembled WGS sequence"/>
</dbReference>
<dbReference type="EMBL" id="QKXC01000494">
    <property type="protein sequence ID" value="RBR03341.1"/>
    <property type="molecule type" value="Genomic_DNA"/>
</dbReference>
<evidence type="ECO:0000313" key="2">
    <source>
        <dbReference type="EMBL" id="RBR03341.1"/>
    </source>
</evidence>
<organism evidence="2 3">
    <name type="scientific">Fusarium coffeatum</name>
    <dbReference type="NCBI Taxonomy" id="231269"/>
    <lineage>
        <taxon>Eukaryota</taxon>
        <taxon>Fungi</taxon>
        <taxon>Dikarya</taxon>
        <taxon>Ascomycota</taxon>
        <taxon>Pezizomycotina</taxon>
        <taxon>Sordariomycetes</taxon>
        <taxon>Hypocreomycetidae</taxon>
        <taxon>Hypocreales</taxon>
        <taxon>Nectriaceae</taxon>
        <taxon>Fusarium</taxon>
        <taxon>Fusarium incarnatum-equiseti species complex</taxon>
    </lineage>
</organism>
<evidence type="ECO:0000256" key="1">
    <source>
        <dbReference type="SAM" id="MobiDB-lite"/>
    </source>
</evidence>
<name>A0A366QEJ7_9HYPO</name>
<protein>
    <submittedName>
        <fullName evidence="2">Uncharacterized protein</fullName>
    </submittedName>
</protein>
<dbReference type="GeneID" id="42001176"/>
<proteinExistence type="predicted"/>